<keyword evidence="12 15" id="KW-0238">DNA-binding</keyword>
<dbReference type="Gene3D" id="3.40.1170.60">
    <property type="match status" value="1"/>
</dbReference>
<dbReference type="InterPro" id="IPR001126">
    <property type="entry name" value="UmuC"/>
</dbReference>
<evidence type="ECO:0000313" key="17">
    <source>
        <dbReference type="EMBL" id="ETI61076.1"/>
    </source>
</evidence>
<comment type="catalytic activity">
    <reaction evidence="14 15">
        <text>DNA(n) + a 2'-deoxyribonucleoside 5'-triphosphate = DNA(n+1) + diphosphate</text>
        <dbReference type="Rhea" id="RHEA:22508"/>
        <dbReference type="Rhea" id="RHEA-COMP:17339"/>
        <dbReference type="Rhea" id="RHEA-COMP:17340"/>
        <dbReference type="ChEBI" id="CHEBI:33019"/>
        <dbReference type="ChEBI" id="CHEBI:61560"/>
        <dbReference type="ChEBI" id="CHEBI:173112"/>
        <dbReference type="EC" id="2.7.7.7"/>
    </reaction>
</comment>
<evidence type="ECO:0000256" key="2">
    <source>
        <dbReference type="ARBA" id="ARBA00010945"/>
    </source>
</evidence>
<evidence type="ECO:0000313" key="18">
    <source>
        <dbReference type="Proteomes" id="UP000018857"/>
    </source>
</evidence>
<feature type="site" description="Substrate discrimination" evidence="15">
    <location>
        <position position="31"/>
    </location>
</feature>
<keyword evidence="3 15" id="KW-0515">Mutator protein</keyword>
<dbReference type="Pfam" id="PF21999">
    <property type="entry name" value="IMS_HHH_1"/>
    <property type="match status" value="1"/>
</dbReference>
<dbReference type="Proteomes" id="UP000018857">
    <property type="component" value="Unassembled WGS sequence"/>
</dbReference>
<evidence type="ECO:0000256" key="4">
    <source>
        <dbReference type="ARBA" id="ARBA00022490"/>
    </source>
</evidence>
<evidence type="ECO:0000256" key="12">
    <source>
        <dbReference type="ARBA" id="ARBA00023125"/>
    </source>
</evidence>
<dbReference type="Gene3D" id="3.30.1490.100">
    <property type="entry name" value="DNA polymerase, Y-family, little finger domain"/>
    <property type="match status" value="1"/>
</dbReference>
<dbReference type="SUPFAM" id="SSF56672">
    <property type="entry name" value="DNA/RNA polymerases"/>
    <property type="match status" value="1"/>
</dbReference>
<keyword evidence="8 15" id="KW-0479">Metal-binding</keyword>
<keyword evidence="4 15" id="KW-0963">Cytoplasm</keyword>
<dbReference type="Pfam" id="PF00817">
    <property type="entry name" value="IMS"/>
    <property type="match status" value="1"/>
</dbReference>
<evidence type="ECO:0000256" key="15">
    <source>
        <dbReference type="HAMAP-Rule" id="MF_01113"/>
    </source>
</evidence>
<evidence type="ECO:0000256" key="13">
    <source>
        <dbReference type="ARBA" id="ARBA00023204"/>
    </source>
</evidence>
<evidence type="ECO:0000256" key="3">
    <source>
        <dbReference type="ARBA" id="ARBA00022457"/>
    </source>
</evidence>
<accession>W1RV19</accession>
<evidence type="ECO:0000256" key="11">
    <source>
        <dbReference type="ARBA" id="ARBA00022932"/>
    </source>
</evidence>
<evidence type="ECO:0000256" key="14">
    <source>
        <dbReference type="ARBA" id="ARBA00049244"/>
    </source>
</evidence>
<evidence type="ECO:0000259" key="16">
    <source>
        <dbReference type="PROSITE" id="PS50173"/>
    </source>
</evidence>
<dbReference type="Gene3D" id="1.10.150.20">
    <property type="entry name" value="5' to 3' exonuclease, C-terminal subdomain"/>
    <property type="match status" value="1"/>
</dbReference>
<dbReference type="PROSITE" id="PS50173">
    <property type="entry name" value="UMUC"/>
    <property type="match status" value="1"/>
</dbReference>
<evidence type="ECO:0000256" key="8">
    <source>
        <dbReference type="ARBA" id="ARBA00022723"/>
    </source>
</evidence>
<dbReference type="InterPro" id="IPR043502">
    <property type="entry name" value="DNA/RNA_pol_sf"/>
</dbReference>
<dbReference type="GO" id="GO:0042276">
    <property type="term" value="P:error-prone translesion synthesis"/>
    <property type="evidence" value="ECO:0007669"/>
    <property type="project" value="TreeGrafter"/>
</dbReference>
<dbReference type="InterPro" id="IPR050116">
    <property type="entry name" value="DNA_polymerase-Y"/>
</dbReference>
<evidence type="ECO:0000256" key="9">
    <source>
        <dbReference type="ARBA" id="ARBA00022763"/>
    </source>
</evidence>
<evidence type="ECO:0000256" key="1">
    <source>
        <dbReference type="ARBA" id="ARBA00004496"/>
    </source>
</evidence>
<evidence type="ECO:0000256" key="5">
    <source>
        <dbReference type="ARBA" id="ARBA00022679"/>
    </source>
</evidence>
<dbReference type="GO" id="GO:0009432">
    <property type="term" value="P:SOS response"/>
    <property type="evidence" value="ECO:0007669"/>
    <property type="project" value="TreeGrafter"/>
</dbReference>
<dbReference type="InterPro" id="IPR053848">
    <property type="entry name" value="IMS_HHH_1"/>
</dbReference>
<evidence type="ECO:0000256" key="7">
    <source>
        <dbReference type="ARBA" id="ARBA00022705"/>
    </source>
</evidence>
<comment type="subunit">
    <text evidence="15">Monomer.</text>
</comment>
<gene>
    <name evidence="15" type="primary">dinB</name>
    <name evidence="17" type="ORF">D104_06300</name>
</gene>
<dbReference type="HAMAP" id="MF_01113">
    <property type="entry name" value="DNApol_IV"/>
    <property type="match status" value="1"/>
</dbReference>
<dbReference type="GO" id="GO:0005829">
    <property type="term" value="C:cytosol"/>
    <property type="evidence" value="ECO:0007669"/>
    <property type="project" value="TreeGrafter"/>
</dbReference>
<keyword evidence="9 15" id="KW-0227">DNA damage</keyword>
<dbReference type="PANTHER" id="PTHR11076:SF33">
    <property type="entry name" value="DNA POLYMERASE KAPPA"/>
    <property type="match status" value="1"/>
</dbReference>
<feature type="binding site" evidence="15">
    <location>
        <position position="121"/>
    </location>
    <ligand>
        <name>Mg(2+)</name>
        <dbReference type="ChEBI" id="CHEBI:18420"/>
    </ligand>
</feature>
<feature type="active site" evidence="15">
    <location>
        <position position="122"/>
    </location>
</feature>
<dbReference type="EMBL" id="AYOZ01000009">
    <property type="protein sequence ID" value="ETI61076.1"/>
    <property type="molecule type" value="Genomic_DNA"/>
</dbReference>
<protein>
    <recommendedName>
        <fullName evidence="15">DNA polymerase IV</fullName>
        <shortName evidence="15">Pol IV</shortName>
        <ecNumber evidence="15">2.7.7.7</ecNumber>
    </recommendedName>
</protein>
<keyword evidence="7 15" id="KW-0235">DNA replication</keyword>
<comment type="cofactor">
    <cofactor evidence="15">
        <name>Mg(2+)</name>
        <dbReference type="ChEBI" id="CHEBI:18420"/>
    </cofactor>
    <text evidence="15">Binds 2 magnesium ions per subunit.</text>
</comment>
<dbReference type="eggNOG" id="COG0389">
    <property type="taxonomic scope" value="Bacteria"/>
</dbReference>
<keyword evidence="13 15" id="KW-0234">DNA repair</keyword>
<name>W1RV19_9GAMM</name>
<feature type="binding site" evidence="15">
    <location>
        <position position="26"/>
    </location>
    <ligand>
        <name>Mg(2+)</name>
        <dbReference type="ChEBI" id="CHEBI:18420"/>
    </ligand>
</feature>
<keyword evidence="18" id="KW-1185">Reference proteome</keyword>
<evidence type="ECO:0000256" key="6">
    <source>
        <dbReference type="ARBA" id="ARBA00022695"/>
    </source>
</evidence>
<keyword evidence="5 15" id="KW-0808">Transferase</keyword>
<dbReference type="AlphaFoldDB" id="W1RV19"/>
<keyword evidence="6 15" id="KW-0548">Nucleotidyltransferase</keyword>
<comment type="caution">
    <text evidence="17">The sequence shown here is derived from an EMBL/GenBank/DDBJ whole genome shotgun (WGS) entry which is preliminary data.</text>
</comment>
<dbReference type="GO" id="GO:0003684">
    <property type="term" value="F:damaged DNA binding"/>
    <property type="evidence" value="ECO:0007669"/>
    <property type="project" value="InterPro"/>
</dbReference>
<sequence>MLAILFFYTVVFSKLMTQNRKIIHVDADCFYAAIEMRDDPSLRDIPIAIGGPENTRSVLATANYAARVYGVRSAMPTSVAKRLCPALRVLPGNMTKYRIASEQMHRIFQEFTEIIEPLSLDEAYLDVTDSAYFHGSATRIAQEIRARILAEVGITVSAGVAANKFIAKVASDWDKPDGLTVVTPEKQFEFVSAVPVKFISGIGRVAQERLAGLGVFTCADLQKLEFSVLQKSFGSTAFRLSQFALGIDDRPVSVSRERKSISVEHTFSKDLMDLRECEAVLPILFTDLKKRMTGRNFESQLSKYYLKMKFDDFKQTTIEQPIRHKLSDEVFLSLLRQAYDRYRRPVRLIGVGYRLSPPKPLQLLLPFS</sequence>
<dbReference type="GO" id="GO:0006281">
    <property type="term" value="P:DNA repair"/>
    <property type="evidence" value="ECO:0007669"/>
    <property type="project" value="UniProtKB-UniRule"/>
</dbReference>
<dbReference type="GO" id="GO:0003887">
    <property type="term" value="F:DNA-directed DNA polymerase activity"/>
    <property type="evidence" value="ECO:0007669"/>
    <property type="project" value="UniProtKB-UniRule"/>
</dbReference>
<dbReference type="Pfam" id="PF11799">
    <property type="entry name" value="IMS_C"/>
    <property type="match status" value="1"/>
</dbReference>
<dbReference type="STRING" id="1208321.D104_06300"/>
<dbReference type="GO" id="GO:0000287">
    <property type="term" value="F:magnesium ion binding"/>
    <property type="evidence" value="ECO:0007669"/>
    <property type="project" value="UniProtKB-UniRule"/>
</dbReference>
<dbReference type="InterPro" id="IPR017961">
    <property type="entry name" value="DNA_pol_Y-fam_little_finger"/>
</dbReference>
<dbReference type="PATRIC" id="fig|1208321.3.peg.1248"/>
<comment type="similarity">
    <text evidence="2 15">Belongs to the DNA polymerase type-Y family.</text>
</comment>
<dbReference type="SUPFAM" id="SSF100879">
    <property type="entry name" value="Lesion bypass DNA polymerase (Y-family), little finger domain"/>
    <property type="match status" value="1"/>
</dbReference>
<keyword evidence="10 15" id="KW-0460">Magnesium</keyword>
<dbReference type="NCBIfam" id="NF002677">
    <property type="entry name" value="PRK02406.1"/>
    <property type="match status" value="1"/>
</dbReference>
<dbReference type="InterPro" id="IPR022880">
    <property type="entry name" value="DNApol_IV"/>
</dbReference>
<keyword evidence="11 15" id="KW-0239">DNA-directed DNA polymerase</keyword>
<comment type="subcellular location">
    <subcellularLocation>
        <location evidence="1 15">Cytoplasm</location>
    </subcellularLocation>
</comment>
<dbReference type="PANTHER" id="PTHR11076">
    <property type="entry name" value="DNA REPAIR POLYMERASE UMUC / TRANSFERASE FAMILY MEMBER"/>
    <property type="match status" value="1"/>
</dbReference>
<dbReference type="GO" id="GO:0006261">
    <property type="term" value="P:DNA-templated DNA replication"/>
    <property type="evidence" value="ECO:0007669"/>
    <property type="project" value="UniProtKB-UniRule"/>
</dbReference>
<reference evidence="17 18" key="1">
    <citation type="journal article" date="2014" name="Genome Announc.">
        <title>Draft Genome Sequence of Marinomonas sp. Strain D104, a Polycyclic Aromatic Hydrocarbon-Degrading Bacterium from the Deep-Sea Sediment of the Arctic Ocean.</title>
        <authorList>
            <person name="Dong C."/>
            <person name="Bai X."/>
            <person name="Lai Q."/>
            <person name="Xie Y."/>
            <person name="Chen X."/>
            <person name="Shao Z."/>
        </authorList>
    </citation>
    <scope>NUCLEOTIDE SEQUENCE [LARGE SCALE GENOMIC DNA]</scope>
    <source>
        <strain evidence="17 18">D104</strain>
    </source>
</reference>
<comment type="function">
    <text evidence="15">Poorly processive, error-prone DNA polymerase involved in untargeted mutagenesis. Copies undamaged DNA at stalled replication forks, which arise in vivo from mismatched or misaligned primer ends. These misaligned primers can be extended by PolIV. Exhibits no 3'-5' exonuclease (proofreading) activity. May be involved in translesional synthesis, in conjunction with the beta clamp from PolIII.</text>
</comment>
<proteinExistence type="inferred from homology"/>
<dbReference type="EC" id="2.7.7.7" evidence="15"/>
<organism evidence="17 18">
    <name type="scientific">Marinomonas profundimaris</name>
    <dbReference type="NCBI Taxonomy" id="1208321"/>
    <lineage>
        <taxon>Bacteria</taxon>
        <taxon>Pseudomonadati</taxon>
        <taxon>Pseudomonadota</taxon>
        <taxon>Gammaproteobacteria</taxon>
        <taxon>Oceanospirillales</taxon>
        <taxon>Oceanospirillaceae</taxon>
        <taxon>Marinomonas</taxon>
    </lineage>
</organism>
<dbReference type="CDD" id="cd03586">
    <property type="entry name" value="PolY_Pol_IV_kappa"/>
    <property type="match status" value="1"/>
</dbReference>
<evidence type="ECO:0000256" key="10">
    <source>
        <dbReference type="ARBA" id="ARBA00022842"/>
    </source>
</evidence>
<dbReference type="Gene3D" id="3.30.70.270">
    <property type="match status" value="1"/>
</dbReference>
<dbReference type="InterPro" id="IPR036775">
    <property type="entry name" value="DNA_pol_Y-fam_lit_finger_sf"/>
</dbReference>
<feature type="domain" description="UmuC" evidence="16">
    <location>
        <begin position="22"/>
        <end position="203"/>
    </location>
</feature>
<dbReference type="InterPro" id="IPR043128">
    <property type="entry name" value="Rev_trsase/Diguanyl_cyclase"/>
</dbReference>